<keyword evidence="1" id="KW-0732">Signal</keyword>
<keyword evidence="3" id="KW-1185">Reference proteome</keyword>
<dbReference type="Gene3D" id="3.30.70.2050">
    <property type="match status" value="1"/>
</dbReference>
<evidence type="ECO:0000313" key="3">
    <source>
        <dbReference type="Proteomes" id="UP000245081"/>
    </source>
</evidence>
<evidence type="ECO:0000313" key="2">
    <source>
        <dbReference type="EMBL" id="GBG14746.1"/>
    </source>
</evidence>
<feature type="chain" id="PRO_5015351338" evidence="1">
    <location>
        <begin position="27"/>
        <end position="169"/>
    </location>
</feature>
<dbReference type="PANTHER" id="PTHR41247:SF1">
    <property type="entry name" value="HTH-TYPE TRANSCRIPTIONAL REPRESSOR YCNK"/>
    <property type="match status" value="1"/>
</dbReference>
<dbReference type="Gene3D" id="3.30.70.2060">
    <property type="match status" value="1"/>
</dbReference>
<protein>
    <submittedName>
        <fullName evidence="2">Copper chaperone NosL</fullName>
    </submittedName>
</protein>
<dbReference type="RefSeq" id="WP_109015922.1">
    <property type="nucleotide sequence ID" value="NZ_BDOQ01000009.1"/>
</dbReference>
<gene>
    <name evidence="2" type="primary">nosL</name>
    <name evidence="2" type="ORF">NMK_2347</name>
</gene>
<reference evidence="2 3" key="1">
    <citation type="journal article" date="2018" name="Environ. Microbiol.">
        <title>Isolation and genomic characterization of Novimethylophilus kurashikiensis gen. nov. sp. nov., a new lanthanide-dependent methylotrophic species of Methylophilaceae.</title>
        <authorList>
            <person name="Lv H."/>
            <person name="Sahin N."/>
            <person name="Tani A."/>
        </authorList>
    </citation>
    <scope>NUCLEOTIDE SEQUENCE [LARGE SCALE GENOMIC DNA]</scope>
    <source>
        <strain evidence="2 3">La2-4</strain>
    </source>
</reference>
<accession>A0A2R5F940</accession>
<dbReference type="Pfam" id="PF05573">
    <property type="entry name" value="NosL"/>
    <property type="match status" value="1"/>
</dbReference>
<dbReference type="AlphaFoldDB" id="A0A2R5F940"/>
<dbReference type="Proteomes" id="UP000245081">
    <property type="component" value="Unassembled WGS sequence"/>
</dbReference>
<organism evidence="2 3">
    <name type="scientific">Novimethylophilus kurashikiensis</name>
    <dbReference type="NCBI Taxonomy" id="1825523"/>
    <lineage>
        <taxon>Bacteria</taxon>
        <taxon>Pseudomonadati</taxon>
        <taxon>Pseudomonadota</taxon>
        <taxon>Betaproteobacteria</taxon>
        <taxon>Nitrosomonadales</taxon>
        <taxon>Methylophilaceae</taxon>
        <taxon>Novimethylophilus</taxon>
    </lineage>
</organism>
<dbReference type="PROSITE" id="PS51257">
    <property type="entry name" value="PROKAR_LIPOPROTEIN"/>
    <property type="match status" value="1"/>
</dbReference>
<dbReference type="SUPFAM" id="SSF160387">
    <property type="entry name" value="NosL/MerB-like"/>
    <property type="match status" value="1"/>
</dbReference>
<dbReference type="PANTHER" id="PTHR41247">
    <property type="entry name" value="HTH-TYPE TRANSCRIPTIONAL REPRESSOR YCNK"/>
    <property type="match status" value="1"/>
</dbReference>
<evidence type="ECO:0000256" key="1">
    <source>
        <dbReference type="SAM" id="SignalP"/>
    </source>
</evidence>
<feature type="signal peptide" evidence="1">
    <location>
        <begin position="1"/>
        <end position="26"/>
    </location>
</feature>
<dbReference type="EMBL" id="BDOQ01000009">
    <property type="protein sequence ID" value="GBG14746.1"/>
    <property type="molecule type" value="Genomic_DNA"/>
</dbReference>
<comment type="caution">
    <text evidence="2">The sequence shown here is derived from an EMBL/GenBank/DDBJ whole genome shotgun (WGS) entry which is preliminary data.</text>
</comment>
<dbReference type="InterPro" id="IPR008719">
    <property type="entry name" value="N2O_reductase_NosL"/>
</dbReference>
<proteinExistence type="predicted"/>
<sequence length="169" mass="18246">MRLPNVLGPALPLVFAALIACTQQTASVGPKEIAADTSCALDGMVLADFPGPKGQIHYATGETDFFCDTLEMFAMFLQPEQKRRITAIYTQNMGQTDWDKPQGHWIDAKQAFYVTGSKKTGSMGPTIAAFAQQADAEKFAQANGGRVLKFEQVTPDMVNLTGGVVHDAM</sequence>
<name>A0A2R5F940_9PROT</name>
<dbReference type="OrthoDB" id="982633at2"/>